<dbReference type="PANTHER" id="PTHR43114:SF6">
    <property type="entry name" value="ADENINE DEAMINASE"/>
    <property type="match status" value="1"/>
</dbReference>
<reference evidence="8 9" key="1">
    <citation type="submission" date="2017-11" db="EMBL/GenBank/DDBJ databases">
        <title>Draft genome of actinobacteria isolated from guarana (Paullinia cupana (Mart.) Ducke.</title>
        <authorList>
            <person name="Siqueira K.A."/>
            <person name="Liotti R.G."/>
            <person name="Mendes T.A.O."/>
            <person name="Soares M.A."/>
        </authorList>
    </citation>
    <scope>NUCLEOTIDE SEQUENCE [LARGE SCALE GENOMIC DNA]</scope>
    <source>
        <strain evidence="8 9">193</strain>
    </source>
</reference>
<comment type="cofactor">
    <cofactor evidence="1">
        <name>Zn(2+)</name>
        <dbReference type="ChEBI" id="CHEBI:29105"/>
    </cofactor>
</comment>
<proteinExistence type="inferred from homology"/>
<keyword evidence="4" id="KW-0378">Hydrolase</keyword>
<dbReference type="PANTHER" id="PTHR43114">
    <property type="entry name" value="ADENINE DEAMINASE"/>
    <property type="match status" value="1"/>
</dbReference>
<accession>A0A3M0I1J6</accession>
<dbReference type="InterPro" id="IPR006330">
    <property type="entry name" value="Ado/ade_deaminase"/>
</dbReference>
<comment type="caution">
    <text evidence="8">The sequence shown here is derived from an EMBL/GenBank/DDBJ whole genome shotgun (WGS) entry which is preliminary data.</text>
</comment>
<evidence type="ECO:0000256" key="4">
    <source>
        <dbReference type="ARBA" id="ARBA00022801"/>
    </source>
</evidence>
<evidence type="ECO:0000259" key="7">
    <source>
        <dbReference type="Pfam" id="PF00962"/>
    </source>
</evidence>
<keyword evidence="9" id="KW-1185">Reference proteome</keyword>
<organism evidence="8 9">
    <name type="scientific">Streptomyces shenzhenensis</name>
    <dbReference type="NCBI Taxonomy" id="943815"/>
    <lineage>
        <taxon>Bacteria</taxon>
        <taxon>Bacillati</taxon>
        <taxon>Actinomycetota</taxon>
        <taxon>Actinomycetes</taxon>
        <taxon>Kitasatosporales</taxon>
        <taxon>Streptomycetaceae</taxon>
        <taxon>Streptomyces</taxon>
    </lineage>
</organism>
<feature type="domain" description="Adenosine deaminase" evidence="7">
    <location>
        <begin position="107"/>
        <end position="374"/>
    </location>
</feature>
<gene>
    <name evidence="8" type="ORF">CTZ28_28490</name>
</gene>
<dbReference type="GO" id="GO:0016814">
    <property type="term" value="F:hydrolase activity, acting on carbon-nitrogen (but not peptide) bonds, in cyclic amidines"/>
    <property type="evidence" value="ECO:0007669"/>
    <property type="project" value="UniProtKB-ARBA"/>
</dbReference>
<dbReference type="SUPFAM" id="SSF51556">
    <property type="entry name" value="Metallo-dependent hydrolases"/>
    <property type="match status" value="1"/>
</dbReference>
<name>A0A3M0I1J6_9ACTN</name>
<dbReference type="GO" id="GO:0046872">
    <property type="term" value="F:metal ion binding"/>
    <property type="evidence" value="ECO:0007669"/>
    <property type="project" value="UniProtKB-KW"/>
</dbReference>
<sequence length="412" mass="44818">MSPSTPTPPSSRLDEQTASRAGRLHAYLDRLPKADLHCHLIGTVRAATFAELARRERLPLPDSPERVYAGINSLPPDPALYRTTRIPVPQGRSADEPDVSYSLFQASRWVVDVLRGPDDLTRVVHEAFEDAHRYSSTRHLELSFDALPEHLLPIGYPGVVEAYAEGIRMAERDFGMTGLLIAGIDRSRSADDALAWVRTVVDHPHEYVAGIGLDNLETAGPPERFAAAYRLAGEAGLRRTAHSSEHAPVAGNTITCLDVLGCDRIDHGYFVLEDDAVVARLREEQVPLCVISTTSRRSWRPWRKASIAAMNEAGLNVIPASDDPGMFPTTLAAEYRILADELAVPRERLRAMALASVDACWLPPGRKTELRERFERDIAALDAEFAAGPAAVGAATEPATGSAVEAGDGKNA</sequence>
<keyword evidence="5" id="KW-0862">Zinc</keyword>
<evidence type="ECO:0000313" key="8">
    <source>
        <dbReference type="EMBL" id="RMB82685.1"/>
    </source>
</evidence>
<evidence type="ECO:0000313" key="9">
    <source>
        <dbReference type="Proteomes" id="UP000270471"/>
    </source>
</evidence>
<comment type="similarity">
    <text evidence="2">Belongs to the metallo-dependent hydrolases superfamily. Adenosine and AMP deaminases family.</text>
</comment>
<evidence type="ECO:0000256" key="2">
    <source>
        <dbReference type="ARBA" id="ARBA00006676"/>
    </source>
</evidence>
<evidence type="ECO:0000256" key="3">
    <source>
        <dbReference type="ARBA" id="ARBA00022723"/>
    </source>
</evidence>
<evidence type="ECO:0000256" key="1">
    <source>
        <dbReference type="ARBA" id="ARBA00001947"/>
    </source>
</evidence>
<feature type="compositionally biased region" description="Low complexity" evidence="6">
    <location>
        <begin position="391"/>
        <end position="400"/>
    </location>
</feature>
<protein>
    <recommendedName>
        <fullName evidence="7">Adenosine deaminase domain-containing protein</fullName>
    </recommendedName>
</protein>
<feature type="region of interest" description="Disordered" evidence="6">
    <location>
        <begin position="391"/>
        <end position="412"/>
    </location>
</feature>
<dbReference type="EMBL" id="PENI01000021">
    <property type="protein sequence ID" value="RMB82685.1"/>
    <property type="molecule type" value="Genomic_DNA"/>
</dbReference>
<evidence type="ECO:0000256" key="6">
    <source>
        <dbReference type="SAM" id="MobiDB-lite"/>
    </source>
</evidence>
<dbReference type="InterPro" id="IPR032466">
    <property type="entry name" value="Metal_Hydrolase"/>
</dbReference>
<keyword evidence="3" id="KW-0479">Metal-binding</keyword>
<evidence type="ECO:0000256" key="5">
    <source>
        <dbReference type="ARBA" id="ARBA00022833"/>
    </source>
</evidence>
<dbReference type="Pfam" id="PF00962">
    <property type="entry name" value="A_deaminase"/>
    <property type="match status" value="1"/>
</dbReference>
<dbReference type="OrthoDB" id="105475at2"/>
<dbReference type="Gene3D" id="3.20.20.140">
    <property type="entry name" value="Metal-dependent hydrolases"/>
    <property type="match status" value="1"/>
</dbReference>
<dbReference type="RefSeq" id="WP_121892600.1">
    <property type="nucleotide sequence ID" value="NZ_PENI01000021.1"/>
</dbReference>
<dbReference type="AlphaFoldDB" id="A0A3M0I1J6"/>
<dbReference type="InterPro" id="IPR001365">
    <property type="entry name" value="A_deaminase_dom"/>
</dbReference>
<dbReference type="Proteomes" id="UP000270471">
    <property type="component" value="Unassembled WGS sequence"/>
</dbReference>
<dbReference type="GO" id="GO:0019239">
    <property type="term" value="F:deaminase activity"/>
    <property type="evidence" value="ECO:0007669"/>
    <property type="project" value="InterPro"/>
</dbReference>